<evidence type="ECO:0000259" key="3">
    <source>
        <dbReference type="Pfam" id="PF02837"/>
    </source>
</evidence>
<dbReference type="InterPro" id="IPR006104">
    <property type="entry name" value="Glyco_hydro_2_N"/>
</dbReference>
<protein>
    <recommendedName>
        <fullName evidence="3">Glycosyl hydrolases family 2 sugar binding domain-containing protein</fullName>
    </recommendedName>
</protein>
<dbReference type="InterPro" id="IPR008979">
    <property type="entry name" value="Galactose-bd-like_sf"/>
</dbReference>
<keyword evidence="5" id="KW-1185">Reference proteome</keyword>
<accession>A0AAN8WKF8</accession>
<dbReference type="PANTHER" id="PTHR10066">
    <property type="entry name" value="BETA-GLUCURONIDASE"/>
    <property type="match status" value="1"/>
</dbReference>
<dbReference type="PANTHER" id="PTHR10066:SF67">
    <property type="entry name" value="BETA-GLUCURONIDASE"/>
    <property type="match status" value="1"/>
</dbReference>
<comment type="caution">
    <text evidence="4">The sequence shown here is derived from an EMBL/GenBank/DDBJ whole genome shotgun (WGS) entry which is preliminary data.</text>
</comment>
<proteinExistence type="inferred from homology"/>
<dbReference type="Gene3D" id="2.60.120.260">
    <property type="entry name" value="Galactose-binding domain-like"/>
    <property type="match status" value="1"/>
</dbReference>
<name>A0AAN8WKF8_HALRR</name>
<evidence type="ECO:0000313" key="4">
    <source>
        <dbReference type="EMBL" id="KAK7058720.1"/>
    </source>
</evidence>
<evidence type="ECO:0000256" key="2">
    <source>
        <dbReference type="SAM" id="SignalP"/>
    </source>
</evidence>
<evidence type="ECO:0000256" key="1">
    <source>
        <dbReference type="ARBA" id="ARBA00007401"/>
    </source>
</evidence>
<dbReference type="GO" id="GO:0030246">
    <property type="term" value="F:carbohydrate binding"/>
    <property type="evidence" value="ECO:0007669"/>
    <property type="project" value="TreeGrafter"/>
</dbReference>
<keyword evidence="2" id="KW-0732">Signal</keyword>
<dbReference type="Pfam" id="PF02837">
    <property type="entry name" value="Glyco_hydro_2_N"/>
    <property type="match status" value="1"/>
</dbReference>
<dbReference type="GO" id="GO:0005975">
    <property type="term" value="P:carbohydrate metabolic process"/>
    <property type="evidence" value="ECO:0007669"/>
    <property type="project" value="InterPro"/>
</dbReference>
<dbReference type="GO" id="GO:0004566">
    <property type="term" value="F:beta-glucuronidase activity"/>
    <property type="evidence" value="ECO:0007669"/>
    <property type="project" value="TreeGrafter"/>
</dbReference>
<sequence>MGSWTIILVVLGILKVSSSASTWGGLYPRESMSREVKSLDGLWNFRLSPLQDPDQGFREEWFSRPLSQTGQVISMAVPSSYNDVTQDKALRDHIGWAWYDRTFIVPARWEDDHLRVVLRLGSAHYNSNIYLNGVLMTSHEGGHLPVMADITSHLVYGNENLLTVAINNTLTPHTIPQGSIVYKNDPTRYPPGYFVQEYNFDFTNYAGIHRPVYIYTTPQTYVDDIVITTDIDGTDGLYT</sequence>
<reference evidence="4 5" key="1">
    <citation type="submission" date="2023-11" db="EMBL/GenBank/DDBJ databases">
        <title>Halocaridina rubra genome assembly.</title>
        <authorList>
            <person name="Smith C."/>
        </authorList>
    </citation>
    <scope>NUCLEOTIDE SEQUENCE [LARGE SCALE GENOMIC DNA]</scope>
    <source>
        <strain evidence="4">EP-1</strain>
        <tissue evidence="4">Whole</tissue>
    </source>
</reference>
<dbReference type="AlphaFoldDB" id="A0AAN8WKF8"/>
<dbReference type="EMBL" id="JAXCGZ010021131">
    <property type="protein sequence ID" value="KAK7058720.1"/>
    <property type="molecule type" value="Genomic_DNA"/>
</dbReference>
<dbReference type="SUPFAM" id="SSF49785">
    <property type="entry name" value="Galactose-binding domain-like"/>
    <property type="match status" value="1"/>
</dbReference>
<dbReference type="FunFam" id="2.60.120.260:FF:000027">
    <property type="entry name" value="Beta-glucuronidase"/>
    <property type="match status" value="1"/>
</dbReference>
<dbReference type="Proteomes" id="UP001381693">
    <property type="component" value="Unassembled WGS sequence"/>
</dbReference>
<organism evidence="4 5">
    <name type="scientific">Halocaridina rubra</name>
    <name type="common">Hawaiian red shrimp</name>
    <dbReference type="NCBI Taxonomy" id="373956"/>
    <lineage>
        <taxon>Eukaryota</taxon>
        <taxon>Metazoa</taxon>
        <taxon>Ecdysozoa</taxon>
        <taxon>Arthropoda</taxon>
        <taxon>Crustacea</taxon>
        <taxon>Multicrustacea</taxon>
        <taxon>Malacostraca</taxon>
        <taxon>Eumalacostraca</taxon>
        <taxon>Eucarida</taxon>
        <taxon>Decapoda</taxon>
        <taxon>Pleocyemata</taxon>
        <taxon>Caridea</taxon>
        <taxon>Atyoidea</taxon>
        <taxon>Atyidae</taxon>
        <taxon>Halocaridina</taxon>
    </lineage>
</organism>
<feature type="chain" id="PRO_5042964915" description="Glycosyl hydrolases family 2 sugar binding domain-containing protein" evidence="2">
    <location>
        <begin position="21"/>
        <end position="239"/>
    </location>
</feature>
<gene>
    <name evidence="4" type="ORF">SK128_008183</name>
</gene>
<feature type="domain" description="Glycosyl hydrolases family 2 sugar binding" evidence="3">
    <location>
        <begin position="36"/>
        <end position="218"/>
    </location>
</feature>
<dbReference type="GO" id="GO:0005615">
    <property type="term" value="C:extracellular space"/>
    <property type="evidence" value="ECO:0007669"/>
    <property type="project" value="TreeGrafter"/>
</dbReference>
<comment type="similarity">
    <text evidence="1">Belongs to the glycosyl hydrolase 2 family.</text>
</comment>
<feature type="signal peptide" evidence="2">
    <location>
        <begin position="1"/>
        <end position="20"/>
    </location>
</feature>
<evidence type="ECO:0000313" key="5">
    <source>
        <dbReference type="Proteomes" id="UP001381693"/>
    </source>
</evidence>
<dbReference type="GO" id="GO:0019391">
    <property type="term" value="P:glucuronoside catabolic process"/>
    <property type="evidence" value="ECO:0007669"/>
    <property type="project" value="TreeGrafter"/>
</dbReference>